<evidence type="ECO:0000256" key="10">
    <source>
        <dbReference type="SAM" id="MobiDB-lite"/>
    </source>
</evidence>
<evidence type="ECO:0000256" key="1">
    <source>
        <dbReference type="ARBA" id="ARBA00004123"/>
    </source>
</evidence>
<dbReference type="PANTHER" id="PTHR45718:SF7">
    <property type="entry name" value="C2H2-TYPE DOMAIN-CONTAINING PROTEIN"/>
    <property type="match status" value="1"/>
</dbReference>
<dbReference type="InterPro" id="IPR036236">
    <property type="entry name" value="Znf_C2H2_sf"/>
</dbReference>
<gene>
    <name evidence="12" type="ORF">EG68_00748</name>
</gene>
<dbReference type="PROSITE" id="PS50157">
    <property type="entry name" value="ZINC_FINGER_C2H2_2"/>
    <property type="match status" value="4"/>
</dbReference>
<dbReference type="Gene3D" id="3.30.160.60">
    <property type="entry name" value="Classic Zinc Finger"/>
    <property type="match status" value="4"/>
</dbReference>
<evidence type="ECO:0000256" key="6">
    <source>
        <dbReference type="ARBA" id="ARBA00022833"/>
    </source>
</evidence>
<dbReference type="Pfam" id="PF23561">
    <property type="entry name" value="zf-C2H2_15"/>
    <property type="match status" value="1"/>
</dbReference>
<protein>
    <recommendedName>
        <fullName evidence="11">C2H2-type domain-containing protein</fullName>
    </recommendedName>
</protein>
<dbReference type="InterPro" id="IPR056436">
    <property type="entry name" value="Znf-C2H2_ZIC1-5/GLI1-3-like"/>
</dbReference>
<comment type="subcellular location">
    <subcellularLocation>
        <location evidence="1">Nucleus</location>
    </subcellularLocation>
</comment>
<keyword evidence="8" id="KW-0539">Nucleus</keyword>
<feature type="domain" description="C2H2-type" evidence="11">
    <location>
        <begin position="237"/>
        <end position="266"/>
    </location>
</feature>
<feature type="domain" description="C2H2-type" evidence="11">
    <location>
        <begin position="267"/>
        <end position="296"/>
    </location>
</feature>
<dbReference type="OrthoDB" id="3214149at2759"/>
<evidence type="ECO:0000256" key="8">
    <source>
        <dbReference type="ARBA" id="ARBA00023242"/>
    </source>
</evidence>
<keyword evidence="3" id="KW-0479">Metal-binding</keyword>
<dbReference type="FunFam" id="3.30.160.60:FF:000019">
    <property type="entry name" value="GLI family zinc finger 3"/>
    <property type="match status" value="1"/>
</dbReference>
<feature type="region of interest" description="Disordered" evidence="10">
    <location>
        <begin position="324"/>
        <end position="347"/>
    </location>
</feature>
<dbReference type="InterPro" id="IPR043359">
    <property type="entry name" value="GLI-like"/>
</dbReference>
<dbReference type="AlphaFoldDB" id="A0A8S9ZCK0"/>
<feature type="domain" description="C2H2-type" evidence="11">
    <location>
        <begin position="297"/>
        <end position="326"/>
    </location>
</feature>
<evidence type="ECO:0000313" key="12">
    <source>
        <dbReference type="EMBL" id="KAF7262037.1"/>
    </source>
</evidence>
<accession>A0A8S9ZCK0</accession>
<keyword evidence="4" id="KW-0677">Repeat</keyword>
<dbReference type="GO" id="GO:0000981">
    <property type="term" value="F:DNA-binding transcription factor activity, RNA polymerase II-specific"/>
    <property type="evidence" value="ECO:0007669"/>
    <property type="project" value="TreeGrafter"/>
</dbReference>
<evidence type="ECO:0000256" key="2">
    <source>
        <dbReference type="ARBA" id="ARBA00010831"/>
    </source>
</evidence>
<keyword evidence="13" id="KW-1185">Reference proteome</keyword>
<dbReference type="EMBL" id="JTDE01000190">
    <property type="protein sequence ID" value="KAF7262037.1"/>
    <property type="molecule type" value="Genomic_DNA"/>
</dbReference>
<keyword evidence="5 9" id="KW-0863">Zinc-finger</keyword>
<evidence type="ECO:0000256" key="4">
    <source>
        <dbReference type="ARBA" id="ARBA00022737"/>
    </source>
</evidence>
<dbReference type="Proteomes" id="UP000822476">
    <property type="component" value="Unassembled WGS sequence"/>
</dbReference>
<evidence type="ECO:0000256" key="5">
    <source>
        <dbReference type="ARBA" id="ARBA00022771"/>
    </source>
</evidence>
<evidence type="ECO:0000256" key="7">
    <source>
        <dbReference type="ARBA" id="ARBA00023125"/>
    </source>
</evidence>
<dbReference type="FunFam" id="3.30.160.60:FF:000359">
    <property type="entry name" value="GLIS family zinc finger 2"/>
    <property type="match status" value="1"/>
</dbReference>
<comment type="similarity">
    <text evidence="2">Belongs to the GLI C2H2-type zinc-finger protein family.</text>
</comment>
<evidence type="ECO:0000256" key="3">
    <source>
        <dbReference type="ARBA" id="ARBA00022723"/>
    </source>
</evidence>
<keyword evidence="7" id="KW-0238">DNA-binding</keyword>
<evidence type="ECO:0000256" key="9">
    <source>
        <dbReference type="PROSITE-ProRule" id="PRU00042"/>
    </source>
</evidence>
<feature type="domain" description="C2H2-type" evidence="11">
    <location>
        <begin position="204"/>
        <end position="236"/>
    </location>
</feature>
<dbReference type="FunFam" id="3.30.160.60:FF:000125">
    <property type="entry name" value="Putative zinc finger protein 143"/>
    <property type="match status" value="1"/>
</dbReference>
<sequence length="488" mass="55357">MSLDMQSDLYSCMASCEHINMFKTHMNYWPMKSKYDEEIVSRNNYQIPYCQTQETYRPETHCSSSVIHSSSTTSAVMISEEQDSRVSSTCSPMSPSFLDTLLATINTTQEKSELDRNCAQNSGPSGYTENLPSTMDEIHSLHNLDPEGRNLTAAVSGRRGISRDVTEPTICRWANCYSNCLDSKSLVLHIEQVHIAPYMTGKEYRCYWEGCRRQQKPFNARYKLLVHMRIHNGERPSKCPYPNCTKAFSRLENLKIHIRSHTGDKPFVCQRENCNKAFSNSSDRAKHQRTHVHTKPYACQVPGCNKRYTDPSSLRKHSKIHWVTDPLKPGSTQGSAHTRVMSPKDPLQSSCGDTKWIGHHSDTCPEFAWPSKSVWAPCFSSHIHLDRSIVSVQLPNNNLGCRKPNDSSVPQSSFYSEQSLPLTRATSIPQSSSVYNNSSWSTSHGTNYFDTSSNEMAVQTIRDTEGSRITDVEDCYINHAGDQRYRVC</sequence>
<dbReference type="PANTHER" id="PTHR45718">
    <property type="entry name" value="TRANSCRIPTIONAL ACTIVATOR CUBITUS INTERRUPTUS"/>
    <property type="match status" value="1"/>
</dbReference>
<dbReference type="GO" id="GO:0008270">
    <property type="term" value="F:zinc ion binding"/>
    <property type="evidence" value="ECO:0007669"/>
    <property type="project" value="UniProtKB-KW"/>
</dbReference>
<comment type="caution">
    <text evidence="12">The sequence shown here is derived from an EMBL/GenBank/DDBJ whole genome shotgun (WGS) entry which is preliminary data.</text>
</comment>
<dbReference type="InterPro" id="IPR013087">
    <property type="entry name" value="Znf_C2H2_type"/>
</dbReference>
<dbReference type="Pfam" id="PF00096">
    <property type="entry name" value="zf-C2H2"/>
    <property type="match status" value="3"/>
</dbReference>
<dbReference type="PROSITE" id="PS00028">
    <property type="entry name" value="ZINC_FINGER_C2H2_1"/>
    <property type="match status" value="3"/>
</dbReference>
<proteinExistence type="inferred from homology"/>
<dbReference type="SMART" id="SM00355">
    <property type="entry name" value="ZnF_C2H2"/>
    <property type="match status" value="5"/>
</dbReference>
<evidence type="ECO:0000313" key="13">
    <source>
        <dbReference type="Proteomes" id="UP000822476"/>
    </source>
</evidence>
<dbReference type="GO" id="GO:0000978">
    <property type="term" value="F:RNA polymerase II cis-regulatory region sequence-specific DNA binding"/>
    <property type="evidence" value="ECO:0007669"/>
    <property type="project" value="TreeGrafter"/>
</dbReference>
<dbReference type="GO" id="GO:0005634">
    <property type="term" value="C:nucleus"/>
    <property type="evidence" value="ECO:0007669"/>
    <property type="project" value="UniProtKB-SubCell"/>
</dbReference>
<name>A0A8S9ZCK0_9TREM</name>
<evidence type="ECO:0000259" key="11">
    <source>
        <dbReference type="PROSITE" id="PS50157"/>
    </source>
</evidence>
<dbReference type="SUPFAM" id="SSF57667">
    <property type="entry name" value="beta-beta-alpha zinc fingers"/>
    <property type="match status" value="2"/>
</dbReference>
<organism evidence="12 13">
    <name type="scientific">Paragonimus skrjabini miyazakii</name>
    <dbReference type="NCBI Taxonomy" id="59628"/>
    <lineage>
        <taxon>Eukaryota</taxon>
        <taxon>Metazoa</taxon>
        <taxon>Spiralia</taxon>
        <taxon>Lophotrochozoa</taxon>
        <taxon>Platyhelminthes</taxon>
        <taxon>Trematoda</taxon>
        <taxon>Digenea</taxon>
        <taxon>Plagiorchiida</taxon>
        <taxon>Troglotremata</taxon>
        <taxon>Troglotrematidae</taxon>
        <taxon>Paragonimus</taxon>
    </lineage>
</organism>
<keyword evidence="6" id="KW-0862">Zinc</keyword>
<dbReference type="FunFam" id="3.30.160.60:FF:000031">
    <property type="entry name" value="GLI family zinc finger 3"/>
    <property type="match status" value="1"/>
</dbReference>
<reference evidence="12" key="1">
    <citation type="submission" date="2019-07" db="EMBL/GenBank/DDBJ databases">
        <title>Annotation for the trematode Paragonimus miyazaki's.</title>
        <authorList>
            <person name="Choi Y.-J."/>
        </authorList>
    </citation>
    <scope>NUCLEOTIDE SEQUENCE</scope>
    <source>
        <strain evidence="12">Japan</strain>
    </source>
</reference>